<dbReference type="Proteomes" id="UP000239471">
    <property type="component" value="Unassembled WGS sequence"/>
</dbReference>
<sequence length="63" mass="7237">MNYITIKDAAEKWNLSIRRAQTLCEEGRVLGVTKFGNAWAIPADAERPKDGRVKSGKYKNWRK</sequence>
<accession>A0A2T0BKZ4</accession>
<reference evidence="1 2" key="1">
    <citation type="submission" date="2018-03" db="EMBL/GenBank/DDBJ databases">
        <title>Genome sequence of Clostridium vincentii DSM 10228.</title>
        <authorList>
            <person name="Poehlein A."/>
            <person name="Daniel R."/>
        </authorList>
    </citation>
    <scope>NUCLEOTIDE SEQUENCE [LARGE SCALE GENOMIC DNA]</scope>
    <source>
        <strain evidence="1 2">DSM 10228</strain>
    </source>
</reference>
<name>A0A2T0BKZ4_9CLOT</name>
<dbReference type="EMBL" id="PVXQ01000001">
    <property type="protein sequence ID" value="PRR84503.1"/>
    <property type="molecule type" value="Genomic_DNA"/>
</dbReference>
<keyword evidence="2" id="KW-1185">Reference proteome</keyword>
<organism evidence="1 2">
    <name type="scientific">Clostridium vincentii</name>
    <dbReference type="NCBI Taxonomy" id="52704"/>
    <lineage>
        <taxon>Bacteria</taxon>
        <taxon>Bacillati</taxon>
        <taxon>Bacillota</taxon>
        <taxon>Clostridia</taxon>
        <taxon>Eubacteriales</taxon>
        <taxon>Clostridiaceae</taxon>
        <taxon>Clostridium</taxon>
    </lineage>
</organism>
<comment type="caution">
    <text evidence="1">The sequence shown here is derived from an EMBL/GenBank/DDBJ whole genome shotgun (WGS) entry which is preliminary data.</text>
</comment>
<gene>
    <name evidence="1" type="ORF">CLVI_00250</name>
</gene>
<dbReference type="OrthoDB" id="9799038at2"/>
<dbReference type="RefSeq" id="WP_106058085.1">
    <property type="nucleotide sequence ID" value="NZ_PVXQ01000001.1"/>
</dbReference>
<evidence type="ECO:0000313" key="1">
    <source>
        <dbReference type="EMBL" id="PRR84503.1"/>
    </source>
</evidence>
<evidence type="ECO:0000313" key="2">
    <source>
        <dbReference type="Proteomes" id="UP000239471"/>
    </source>
</evidence>
<dbReference type="AlphaFoldDB" id="A0A2T0BKZ4"/>
<protein>
    <recommendedName>
        <fullName evidence="3">Helix-turn-helix domain protein</fullName>
    </recommendedName>
</protein>
<evidence type="ECO:0008006" key="3">
    <source>
        <dbReference type="Google" id="ProtNLM"/>
    </source>
</evidence>
<proteinExistence type="predicted"/>